<dbReference type="SUPFAM" id="SSF57196">
    <property type="entry name" value="EGF/Laminin"/>
    <property type="match status" value="1"/>
</dbReference>
<dbReference type="EMBL" id="JAIWYP010000009">
    <property type="protein sequence ID" value="KAH3768211.1"/>
    <property type="molecule type" value="Genomic_DNA"/>
</dbReference>
<dbReference type="FunFam" id="2.10.25.10:FF:000173">
    <property type="entry name" value="Neurogenic locus notch protein 2"/>
    <property type="match status" value="1"/>
</dbReference>
<dbReference type="InterPro" id="IPR000742">
    <property type="entry name" value="EGF"/>
</dbReference>
<dbReference type="PROSITE" id="PS50026">
    <property type="entry name" value="EGF_3"/>
    <property type="match status" value="1"/>
</dbReference>
<sequence length="130" mass="14174">MFRKHVNQKVFLYSSRCPAGTYPNGYNCLPIDYCARDTPCFDGATCITKPHPENFTCVCPPRWTGRLCDVQGPGPVVMAGLTTSFIIIIIVSIFVVLGELSAQAGVVQSGGLTVASVDFNVQMVYLQLHQ</sequence>
<evidence type="ECO:0000313" key="10">
    <source>
        <dbReference type="Proteomes" id="UP000828390"/>
    </source>
</evidence>
<keyword evidence="1 6" id="KW-0245">EGF-like domain</keyword>
<accession>A0A9D4DV78</accession>
<keyword evidence="4 6" id="KW-1015">Disulfide bond</keyword>
<feature type="transmembrane region" description="Helical" evidence="7">
    <location>
        <begin position="76"/>
        <end position="97"/>
    </location>
</feature>
<dbReference type="SMART" id="SM00181">
    <property type="entry name" value="EGF"/>
    <property type="match status" value="1"/>
</dbReference>
<comment type="caution">
    <text evidence="6">Lacks conserved residue(s) required for the propagation of feature annotation.</text>
</comment>
<keyword evidence="3" id="KW-0677">Repeat</keyword>
<gene>
    <name evidence="9" type="ORF">DPMN_169423</name>
</gene>
<evidence type="ECO:0000256" key="4">
    <source>
        <dbReference type="ARBA" id="ARBA00023157"/>
    </source>
</evidence>
<keyword evidence="2" id="KW-0732">Signal</keyword>
<reference evidence="9" key="1">
    <citation type="journal article" date="2019" name="bioRxiv">
        <title>The Genome of the Zebra Mussel, Dreissena polymorpha: A Resource for Invasive Species Research.</title>
        <authorList>
            <person name="McCartney M.A."/>
            <person name="Auch B."/>
            <person name="Kono T."/>
            <person name="Mallez S."/>
            <person name="Zhang Y."/>
            <person name="Obille A."/>
            <person name="Becker A."/>
            <person name="Abrahante J.E."/>
            <person name="Garbe J."/>
            <person name="Badalamenti J.P."/>
            <person name="Herman A."/>
            <person name="Mangelson H."/>
            <person name="Liachko I."/>
            <person name="Sullivan S."/>
            <person name="Sone E.D."/>
            <person name="Koren S."/>
            <person name="Silverstein K.A.T."/>
            <person name="Beckman K.B."/>
            <person name="Gohl D.M."/>
        </authorList>
    </citation>
    <scope>NUCLEOTIDE SEQUENCE</scope>
    <source>
        <strain evidence="9">Duluth1</strain>
        <tissue evidence="9">Whole animal</tissue>
    </source>
</reference>
<organism evidence="9 10">
    <name type="scientific">Dreissena polymorpha</name>
    <name type="common">Zebra mussel</name>
    <name type="synonym">Mytilus polymorpha</name>
    <dbReference type="NCBI Taxonomy" id="45954"/>
    <lineage>
        <taxon>Eukaryota</taxon>
        <taxon>Metazoa</taxon>
        <taxon>Spiralia</taxon>
        <taxon>Lophotrochozoa</taxon>
        <taxon>Mollusca</taxon>
        <taxon>Bivalvia</taxon>
        <taxon>Autobranchia</taxon>
        <taxon>Heteroconchia</taxon>
        <taxon>Euheterodonta</taxon>
        <taxon>Imparidentia</taxon>
        <taxon>Neoheterodontei</taxon>
        <taxon>Myida</taxon>
        <taxon>Dreissenoidea</taxon>
        <taxon>Dreissenidae</taxon>
        <taxon>Dreissena</taxon>
    </lineage>
</organism>
<proteinExistence type="predicted"/>
<evidence type="ECO:0000256" key="7">
    <source>
        <dbReference type="SAM" id="Phobius"/>
    </source>
</evidence>
<keyword evidence="7" id="KW-0812">Transmembrane</keyword>
<evidence type="ECO:0000256" key="1">
    <source>
        <dbReference type="ARBA" id="ARBA00022536"/>
    </source>
</evidence>
<dbReference type="Pfam" id="PF00008">
    <property type="entry name" value="EGF"/>
    <property type="match status" value="1"/>
</dbReference>
<keyword evidence="10" id="KW-1185">Reference proteome</keyword>
<evidence type="ECO:0000256" key="3">
    <source>
        <dbReference type="ARBA" id="ARBA00022737"/>
    </source>
</evidence>
<dbReference type="PROSITE" id="PS00022">
    <property type="entry name" value="EGF_1"/>
    <property type="match status" value="1"/>
</dbReference>
<keyword evidence="5" id="KW-0325">Glycoprotein</keyword>
<dbReference type="Gene3D" id="2.10.25.10">
    <property type="entry name" value="Laminin"/>
    <property type="match status" value="1"/>
</dbReference>
<evidence type="ECO:0000259" key="8">
    <source>
        <dbReference type="PROSITE" id="PS50026"/>
    </source>
</evidence>
<dbReference type="CDD" id="cd00054">
    <property type="entry name" value="EGF_CA"/>
    <property type="match status" value="1"/>
</dbReference>
<evidence type="ECO:0000256" key="2">
    <source>
        <dbReference type="ARBA" id="ARBA00022729"/>
    </source>
</evidence>
<dbReference type="Proteomes" id="UP000828390">
    <property type="component" value="Unassembled WGS sequence"/>
</dbReference>
<protein>
    <recommendedName>
        <fullName evidence="8">EGF-like domain-containing protein</fullName>
    </recommendedName>
</protein>
<keyword evidence="7" id="KW-0472">Membrane</keyword>
<evidence type="ECO:0000313" key="9">
    <source>
        <dbReference type="EMBL" id="KAH3768211.1"/>
    </source>
</evidence>
<dbReference type="AlphaFoldDB" id="A0A9D4DV78"/>
<evidence type="ECO:0000256" key="6">
    <source>
        <dbReference type="PROSITE-ProRule" id="PRU00076"/>
    </source>
</evidence>
<evidence type="ECO:0000256" key="5">
    <source>
        <dbReference type="ARBA" id="ARBA00023180"/>
    </source>
</evidence>
<feature type="disulfide bond" evidence="6">
    <location>
        <begin position="59"/>
        <end position="68"/>
    </location>
</feature>
<feature type="disulfide bond" evidence="6">
    <location>
        <begin position="40"/>
        <end position="57"/>
    </location>
</feature>
<keyword evidence="7" id="KW-1133">Transmembrane helix</keyword>
<feature type="domain" description="EGF-like" evidence="8">
    <location>
        <begin position="30"/>
        <end position="69"/>
    </location>
</feature>
<name>A0A9D4DV78_DREPO</name>
<reference evidence="9" key="2">
    <citation type="submission" date="2020-11" db="EMBL/GenBank/DDBJ databases">
        <authorList>
            <person name="McCartney M.A."/>
            <person name="Auch B."/>
            <person name="Kono T."/>
            <person name="Mallez S."/>
            <person name="Becker A."/>
            <person name="Gohl D.M."/>
            <person name="Silverstein K.A.T."/>
            <person name="Koren S."/>
            <person name="Bechman K.B."/>
            <person name="Herman A."/>
            <person name="Abrahante J.E."/>
            <person name="Garbe J."/>
        </authorList>
    </citation>
    <scope>NUCLEOTIDE SEQUENCE</scope>
    <source>
        <strain evidence="9">Duluth1</strain>
        <tissue evidence="9">Whole animal</tissue>
    </source>
</reference>
<comment type="caution">
    <text evidence="9">The sequence shown here is derived from an EMBL/GenBank/DDBJ whole genome shotgun (WGS) entry which is preliminary data.</text>
</comment>